<accession>A0A0F9D684</accession>
<dbReference type="Gene3D" id="3.80.30.30">
    <property type="match status" value="1"/>
</dbReference>
<keyword evidence="2" id="KW-0408">Iron</keyword>
<dbReference type="PANTHER" id="PTHR43432:SF3">
    <property type="entry name" value="SLR0285 PROTEIN"/>
    <property type="match status" value="1"/>
</dbReference>
<evidence type="ECO:0008006" key="5">
    <source>
        <dbReference type="Google" id="ProtNLM"/>
    </source>
</evidence>
<protein>
    <recommendedName>
        <fullName evidence="5">Radical SAM core domain-containing protein</fullName>
    </recommendedName>
</protein>
<evidence type="ECO:0000256" key="2">
    <source>
        <dbReference type="ARBA" id="ARBA00023004"/>
    </source>
</evidence>
<evidence type="ECO:0000256" key="3">
    <source>
        <dbReference type="ARBA" id="ARBA00023014"/>
    </source>
</evidence>
<organism evidence="4">
    <name type="scientific">marine sediment metagenome</name>
    <dbReference type="NCBI Taxonomy" id="412755"/>
    <lineage>
        <taxon>unclassified sequences</taxon>
        <taxon>metagenomes</taxon>
        <taxon>ecological metagenomes</taxon>
    </lineage>
</organism>
<evidence type="ECO:0000256" key="1">
    <source>
        <dbReference type="ARBA" id="ARBA00022723"/>
    </source>
</evidence>
<gene>
    <name evidence="4" type="ORF">LCGC14_2238760</name>
</gene>
<dbReference type="GO" id="GO:0051536">
    <property type="term" value="F:iron-sulfur cluster binding"/>
    <property type="evidence" value="ECO:0007669"/>
    <property type="project" value="UniProtKB-KW"/>
</dbReference>
<dbReference type="GO" id="GO:0046872">
    <property type="term" value="F:metal ion binding"/>
    <property type="evidence" value="ECO:0007669"/>
    <property type="project" value="UniProtKB-KW"/>
</dbReference>
<keyword evidence="1" id="KW-0479">Metal-binding</keyword>
<dbReference type="InterPro" id="IPR040086">
    <property type="entry name" value="MJ0683-like"/>
</dbReference>
<evidence type="ECO:0000313" key="4">
    <source>
        <dbReference type="EMBL" id="KKL57099.1"/>
    </source>
</evidence>
<name>A0A0F9D684_9ZZZZ</name>
<reference evidence="4" key="1">
    <citation type="journal article" date="2015" name="Nature">
        <title>Complex archaea that bridge the gap between prokaryotes and eukaryotes.</title>
        <authorList>
            <person name="Spang A."/>
            <person name="Saw J.H."/>
            <person name="Jorgensen S.L."/>
            <person name="Zaremba-Niedzwiedzka K."/>
            <person name="Martijn J."/>
            <person name="Lind A.E."/>
            <person name="van Eijk R."/>
            <person name="Schleper C."/>
            <person name="Guy L."/>
            <person name="Ettema T.J."/>
        </authorList>
    </citation>
    <scope>NUCLEOTIDE SEQUENCE</scope>
</reference>
<sequence length="164" mass="18698">DPYPPERYESITRGALEILEKNDLKVQILTKGGIRAVQDFDILDRNPGWSFGTTLCFVDDDMREEWEPDATSVADRIEAVIEAKKLGIKTWVSLEPVIDAEEALGVIEALYNHVDLWKVGKLNHMPKVEAKTDWKFFLQRVEARLKGKEYIIKKDLLEAAGKGK</sequence>
<dbReference type="PANTHER" id="PTHR43432">
    <property type="entry name" value="SLR0285 PROTEIN"/>
    <property type="match status" value="1"/>
</dbReference>
<dbReference type="EMBL" id="LAZR01030280">
    <property type="protein sequence ID" value="KKL57099.1"/>
    <property type="molecule type" value="Genomic_DNA"/>
</dbReference>
<proteinExistence type="predicted"/>
<comment type="caution">
    <text evidence="4">The sequence shown here is derived from an EMBL/GenBank/DDBJ whole genome shotgun (WGS) entry which is preliminary data.</text>
</comment>
<dbReference type="AlphaFoldDB" id="A0A0F9D684"/>
<keyword evidence="3" id="KW-0411">Iron-sulfur</keyword>
<feature type="non-terminal residue" evidence="4">
    <location>
        <position position="1"/>
    </location>
</feature>